<organism evidence="5">
    <name type="scientific">Tunturiibacter gelidiferens</name>
    <dbReference type="NCBI Taxonomy" id="3069689"/>
    <lineage>
        <taxon>Bacteria</taxon>
        <taxon>Pseudomonadati</taxon>
        <taxon>Acidobacteriota</taxon>
        <taxon>Terriglobia</taxon>
        <taxon>Terriglobales</taxon>
        <taxon>Acidobacteriaceae</taxon>
        <taxon>Tunturiibacter</taxon>
    </lineage>
</organism>
<dbReference type="PROSITE" id="PS50935">
    <property type="entry name" value="SSB"/>
    <property type="match status" value="1"/>
</dbReference>
<dbReference type="AlphaFoldDB" id="A0AAU7YZJ0"/>
<feature type="region of interest" description="Disordered" evidence="4">
    <location>
        <begin position="116"/>
        <end position="135"/>
    </location>
</feature>
<proteinExistence type="predicted"/>
<dbReference type="GO" id="GO:0006260">
    <property type="term" value="P:DNA replication"/>
    <property type="evidence" value="ECO:0007669"/>
    <property type="project" value="InterPro"/>
</dbReference>
<feature type="compositionally biased region" description="Acidic residues" evidence="4">
    <location>
        <begin position="124"/>
        <end position="135"/>
    </location>
</feature>
<dbReference type="EMBL" id="CP132938">
    <property type="protein sequence ID" value="XCB21988.1"/>
    <property type="molecule type" value="Genomic_DNA"/>
</dbReference>
<evidence type="ECO:0000256" key="2">
    <source>
        <dbReference type="PIRNR" id="PIRNR002070"/>
    </source>
</evidence>
<dbReference type="NCBIfam" id="TIGR00621">
    <property type="entry name" value="ssb"/>
    <property type="match status" value="1"/>
</dbReference>
<evidence type="ECO:0000256" key="1">
    <source>
        <dbReference type="ARBA" id="ARBA00023125"/>
    </source>
</evidence>
<sequence length="135" mass="15374">MALYENNVKLKGYVGKDAESYATKQQQTFAVFSVAVKSGYKDKQTDQWVNRTEWPRIVVFGKPSDYAKYLKKGDYVEIEGELRSSEREVEIVKDKKKTKIKIRDWEVRASSVKKLAKPSSGENLDSETITEGDAA</sequence>
<name>A0AAU7YZJ0_9BACT</name>
<gene>
    <name evidence="5" type="ORF">RBB81_20770</name>
</gene>
<dbReference type="InterPro" id="IPR011344">
    <property type="entry name" value="ssDNA-bd"/>
</dbReference>
<reference evidence="5" key="2">
    <citation type="journal article" date="2024" name="Environ. Microbiol.">
        <title>Genome analysis and description of Tunturibacter gen. nov. expands the diversity of Terriglobia in tundra soils.</title>
        <authorList>
            <person name="Messyasz A."/>
            <person name="Mannisto M.K."/>
            <person name="Kerkhof L.J."/>
            <person name="Haggblom M.M."/>
        </authorList>
    </citation>
    <scope>NUCLEOTIDE SEQUENCE</scope>
    <source>
        <strain evidence="5">M8UP39</strain>
    </source>
</reference>
<dbReference type="Pfam" id="PF00436">
    <property type="entry name" value="SSB"/>
    <property type="match status" value="1"/>
</dbReference>
<accession>A0AAU7YZJ0</accession>
<dbReference type="InterPro" id="IPR000424">
    <property type="entry name" value="Primosome_PriB/ssb"/>
</dbReference>
<dbReference type="InterPro" id="IPR012340">
    <property type="entry name" value="NA-bd_OB-fold"/>
</dbReference>
<evidence type="ECO:0000313" key="5">
    <source>
        <dbReference type="EMBL" id="XCB21988.1"/>
    </source>
</evidence>
<evidence type="ECO:0000256" key="3">
    <source>
        <dbReference type="RuleBase" id="RU000524"/>
    </source>
</evidence>
<reference evidence="5" key="1">
    <citation type="submission" date="2023-08" db="EMBL/GenBank/DDBJ databases">
        <authorList>
            <person name="Messyasz A."/>
            <person name="Mannisto M.K."/>
            <person name="Kerkhof L.J."/>
            <person name="Haggblom M."/>
        </authorList>
    </citation>
    <scope>NUCLEOTIDE SEQUENCE</scope>
    <source>
        <strain evidence="5">M8UP39</strain>
    </source>
</reference>
<dbReference type="PANTHER" id="PTHR10302:SF0">
    <property type="entry name" value="SINGLE-STRANDED DNA-BINDING PROTEIN, MITOCHONDRIAL"/>
    <property type="match status" value="1"/>
</dbReference>
<dbReference type="RefSeq" id="WP_353071981.1">
    <property type="nucleotide sequence ID" value="NZ_CP132938.1"/>
</dbReference>
<dbReference type="KEGG" id="tgi:RBB81_20770"/>
<dbReference type="GO" id="GO:0003697">
    <property type="term" value="F:single-stranded DNA binding"/>
    <property type="evidence" value="ECO:0007669"/>
    <property type="project" value="InterPro"/>
</dbReference>
<dbReference type="GO" id="GO:0009295">
    <property type="term" value="C:nucleoid"/>
    <property type="evidence" value="ECO:0007669"/>
    <property type="project" value="TreeGrafter"/>
</dbReference>
<protein>
    <recommendedName>
        <fullName evidence="2 3">Single-stranded DNA-binding protein</fullName>
    </recommendedName>
</protein>
<evidence type="ECO:0000256" key="4">
    <source>
        <dbReference type="SAM" id="MobiDB-lite"/>
    </source>
</evidence>
<dbReference type="SUPFAM" id="SSF50249">
    <property type="entry name" value="Nucleic acid-binding proteins"/>
    <property type="match status" value="1"/>
</dbReference>
<dbReference type="PANTHER" id="PTHR10302">
    <property type="entry name" value="SINGLE-STRANDED DNA-BINDING PROTEIN"/>
    <property type="match status" value="1"/>
</dbReference>
<keyword evidence="1 2" id="KW-0238">DNA-binding</keyword>
<dbReference type="Gene3D" id="2.40.50.140">
    <property type="entry name" value="Nucleic acid-binding proteins"/>
    <property type="match status" value="1"/>
</dbReference>
<dbReference type="PIRSF" id="PIRSF002070">
    <property type="entry name" value="SSB"/>
    <property type="match status" value="1"/>
</dbReference>
<dbReference type="CDD" id="cd04496">
    <property type="entry name" value="SSB_OBF"/>
    <property type="match status" value="1"/>
</dbReference>